<accession>A0A7W7XD57</accession>
<organism evidence="2 3">
    <name type="scientific">Streptomyces nymphaeiformis</name>
    <dbReference type="NCBI Taxonomy" id="2663842"/>
    <lineage>
        <taxon>Bacteria</taxon>
        <taxon>Bacillati</taxon>
        <taxon>Actinomycetota</taxon>
        <taxon>Actinomycetes</taxon>
        <taxon>Kitasatosporales</taxon>
        <taxon>Streptomycetaceae</taxon>
        <taxon>Streptomyces</taxon>
    </lineage>
</organism>
<dbReference type="Proteomes" id="UP000582643">
    <property type="component" value="Unassembled WGS sequence"/>
</dbReference>
<dbReference type="AlphaFoldDB" id="A0A7W7XD57"/>
<gene>
    <name evidence="2" type="ORF">GGE06_004786</name>
</gene>
<sequence length="40" mass="4202">MDGARPGDRFAPIDESEIGVDAADAQSRPDEPGDSEEVEA</sequence>
<evidence type="ECO:0000256" key="1">
    <source>
        <dbReference type="SAM" id="MobiDB-lite"/>
    </source>
</evidence>
<keyword evidence="3" id="KW-1185">Reference proteome</keyword>
<dbReference type="EMBL" id="JACHJY010000007">
    <property type="protein sequence ID" value="MBB4983840.1"/>
    <property type="molecule type" value="Genomic_DNA"/>
</dbReference>
<name>A0A7W7XD57_9ACTN</name>
<evidence type="ECO:0000313" key="2">
    <source>
        <dbReference type="EMBL" id="MBB4983840.1"/>
    </source>
</evidence>
<dbReference type="RefSeq" id="WP_281402369.1">
    <property type="nucleotide sequence ID" value="NZ_JACHJY010000007.1"/>
</dbReference>
<proteinExistence type="predicted"/>
<reference evidence="2 3" key="1">
    <citation type="submission" date="2020-08" db="EMBL/GenBank/DDBJ databases">
        <title>Genomic Encyclopedia of Type Strains, Phase III (KMG-III): the genomes of soil and plant-associated and newly described type strains.</title>
        <authorList>
            <person name="Whitman W."/>
        </authorList>
    </citation>
    <scope>NUCLEOTIDE SEQUENCE [LARGE SCALE GENOMIC DNA]</scope>
    <source>
        <strain evidence="2 3">SFB5A</strain>
    </source>
</reference>
<evidence type="ECO:0000313" key="3">
    <source>
        <dbReference type="Proteomes" id="UP000582643"/>
    </source>
</evidence>
<feature type="region of interest" description="Disordered" evidence="1">
    <location>
        <begin position="1"/>
        <end position="40"/>
    </location>
</feature>
<protein>
    <submittedName>
        <fullName evidence="2">Uncharacterized protein</fullName>
    </submittedName>
</protein>
<comment type="caution">
    <text evidence="2">The sequence shown here is derived from an EMBL/GenBank/DDBJ whole genome shotgun (WGS) entry which is preliminary data.</text>
</comment>
<feature type="compositionally biased region" description="Basic and acidic residues" evidence="1">
    <location>
        <begin position="1"/>
        <end position="12"/>
    </location>
</feature>